<dbReference type="Pfam" id="PF01095">
    <property type="entry name" value="Pectinesterase"/>
    <property type="match status" value="3"/>
</dbReference>
<comment type="similarity">
    <text evidence="1">Belongs to the pectinesterase family.</text>
</comment>
<evidence type="ECO:0000256" key="2">
    <source>
        <dbReference type="ARBA" id="ARBA00022801"/>
    </source>
</evidence>
<dbReference type="InterPro" id="IPR011050">
    <property type="entry name" value="Pectin_lyase_fold/virulence"/>
</dbReference>
<evidence type="ECO:0000256" key="1">
    <source>
        <dbReference type="ARBA" id="ARBA00008891"/>
    </source>
</evidence>
<gene>
    <name evidence="7" type="primary">pemA</name>
    <name evidence="7" type="ORF">ERS852572_02829</name>
</gene>
<dbReference type="OrthoDB" id="9804686at2"/>
<sequence>MQKILHVSDNPEHFSSIGSALAQIPANNTTPVIIEIAPGIYHEKLTINKPYITLRGMGESSAHTVISYDDYALDLMEDGSKRGTFRTYTLFIDTHDVTLQHLTIENASGDSATHGQAIALYADGDRLMIDSCRLLGHQDTLFTGPLPEKERQPGGFIGPKQFAPRINGRQYYKNCYICGDIDFIFGSATAYFEHCTLESLLRTKASAQSDLVSTTSTLHDSGSDTSALCHSNSDMVQKNYTLPPIQGYVTAASTPEGQEYGYIFSDCRFISKDCPAGSVYLGRPWRDYAKTILISCELGAHIHPAGFHDWNRENTHDTVYYAEYASFPATSDYRPLSDRADFVQNLNEQQAGYFAKELVLGDWAPDKL</sequence>
<dbReference type="GO" id="GO:0009279">
    <property type="term" value="C:cell outer membrane"/>
    <property type="evidence" value="ECO:0007669"/>
    <property type="project" value="TreeGrafter"/>
</dbReference>
<proteinExistence type="inferred from homology"/>
<dbReference type="STRING" id="166486.ERS852572_02829"/>
<dbReference type="PROSITE" id="PS00503">
    <property type="entry name" value="PECTINESTERASE_2"/>
    <property type="match status" value="1"/>
</dbReference>
<feature type="domain" description="Pectinesterase catalytic" evidence="6">
    <location>
        <begin position="8"/>
        <end position="143"/>
    </location>
</feature>
<dbReference type="InterPro" id="IPR033131">
    <property type="entry name" value="Pectinesterase_Asp_AS"/>
</dbReference>
<dbReference type="AlphaFoldDB" id="A0A173VC12"/>
<dbReference type="Proteomes" id="UP000095350">
    <property type="component" value="Unassembled WGS sequence"/>
</dbReference>
<evidence type="ECO:0000313" key="7">
    <source>
        <dbReference type="EMBL" id="CUN24663.1"/>
    </source>
</evidence>
<keyword evidence="3 5" id="KW-0063">Aspartyl esterase</keyword>
<evidence type="ECO:0000256" key="3">
    <source>
        <dbReference type="ARBA" id="ARBA00023085"/>
    </source>
</evidence>
<dbReference type="SUPFAM" id="SSF51126">
    <property type="entry name" value="Pectin lyase-like"/>
    <property type="match status" value="1"/>
</dbReference>
<dbReference type="RefSeq" id="WP_022112773.1">
    <property type="nucleotide sequence ID" value="NZ_CABIYH010000023.1"/>
</dbReference>
<evidence type="ECO:0000259" key="6">
    <source>
        <dbReference type="Pfam" id="PF01095"/>
    </source>
</evidence>
<dbReference type="PANTHER" id="PTHR31321">
    <property type="entry name" value="ACYL-COA THIOESTER HYDROLASE YBHC-RELATED"/>
    <property type="match status" value="1"/>
</dbReference>
<comment type="pathway">
    <text evidence="5">Glycan metabolism; pectin degradation; 2-dehydro-3-deoxy-D-gluconate from pectin: step 1/5.</text>
</comment>
<accession>A0A173VC12</accession>
<dbReference type="PaxDb" id="166486-ERS852572_02829"/>
<dbReference type="UniPathway" id="UPA00545">
    <property type="reaction ID" value="UER00823"/>
</dbReference>
<feature type="active site" evidence="4">
    <location>
        <position position="182"/>
    </location>
</feature>
<evidence type="ECO:0000256" key="4">
    <source>
        <dbReference type="PROSITE-ProRule" id="PRU10040"/>
    </source>
</evidence>
<dbReference type="GO" id="GO:0030599">
    <property type="term" value="F:pectinesterase activity"/>
    <property type="evidence" value="ECO:0007669"/>
    <property type="project" value="UniProtKB-UniRule"/>
</dbReference>
<dbReference type="GO" id="GO:0042545">
    <property type="term" value="P:cell wall modification"/>
    <property type="evidence" value="ECO:0007669"/>
    <property type="project" value="UniProtKB-UniRule"/>
</dbReference>
<dbReference type="PANTHER" id="PTHR31321:SF57">
    <property type="entry name" value="PECTINESTERASE 53-RELATED"/>
    <property type="match status" value="1"/>
</dbReference>
<comment type="catalytic activity">
    <reaction evidence="5">
        <text>[(1-&gt;4)-alpha-D-galacturonosyl methyl ester](n) + n H2O = [(1-&gt;4)-alpha-D-galacturonosyl](n) + n methanol + n H(+)</text>
        <dbReference type="Rhea" id="RHEA:22380"/>
        <dbReference type="Rhea" id="RHEA-COMP:14570"/>
        <dbReference type="Rhea" id="RHEA-COMP:14573"/>
        <dbReference type="ChEBI" id="CHEBI:15377"/>
        <dbReference type="ChEBI" id="CHEBI:15378"/>
        <dbReference type="ChEBI" id="CHEBI:17790"/>
        <dbReference type="ChEBI" id="CHEBI:140522"/>
        <dbReference type="ChEBI" id="CHEBI:140523"/>
        <dbReference type="EC" id="3.1.1.11"/>
    </reaction>
</comment>
<feature type="domain" description="Pectinesterase catalytic" evidence="6">
    <location>
        <begin position="168"/>
        <end position="224"/>
    </location>
</feature>
<dbReference type="EC" id="3.1.1.11" evidence="5"/>
<evidence type="ECO:0000256" key="5">
    <source>
        <dbReference type="RuleBase" id="RU000589"/>
    </source>
</evidence>
<evidence type="ECO:0000313" key="8">
    <source>
        <dbReference type="Proteomes" id="UP000095350"/>
    </source>
</evidence>
<dbReference type="Gene3D" id="2.160.20.10">
    <property type="entry name" value="Single-stranded right-handed beta-helix, Pectin lyase-like"/>
    <property type="match status" value="1"/>
</dbReference>
<dbReference type="InterPro" id="IPR000070">
    <property type="entry name" value="Pectinesterase_cat"/>
</dbReference>
<feature type="domain" description="Pectinesterase catalytic" evidence="6">
    <location>
        <begin position="246"/>
        <end position="351"/>
    </location>
</feature>
<dbReference type="GO" id="GO:0045490">
    <property type="term" value="P:pectin catabolic process"/>
    <property type="evidence" value="ECO:0007669"/>
    <property type="project" value="UniProtKB-UniRule"/>
</dbReference>
<organism evidence="7 8">
    <name type="scientific">Roseburia intestinalis</name>
    <dbReference type="NCBI Taxonomy" id="166486"/>
    <lineage>
        <taxon>Bacteria</taxon>
        <taxon>Bacillati</taxon>
        <taxon>Bacillota</taxon>
        <taxon>Clostridia</taxon>
        <taxon>Lachnospirales</taxon>
        <taxon>Lachnospiraceae</taxon>
        <taxon>Roseburia</taxon>
    </lineage>
</organism>
<dbReference type="EMBL" id="CYXZ01000023">
    <property type="protein sequence ID" value="CUN24663.1"/>
    <property type="molecule type" value="Genomic_DNA"/>
</dbReference>
<dbReference type="InterPro" id="IPR012334">
    <property type="entry name" value="Pectin_lyas_fold"/>
</dbReference>
<keyword evidence="2 5" id="KW-0378">Hydrolase</keyword>
<protein>
    <recommendedName>
        <fullName evidence="5">Pectinesterase</fullName>
        <ecNumber evidence="5">3.1.1.11</ecNumber>
    </recommendedName>
</protein>
<reference evidence="7 8" key="1">
    <citation type="submission" date="2015-09" db="EMBL/GenBank/DDBJ databases">
        <authorList>
            <consortium name="Pathogen Informatics"/>
        </authorList>
    </citation>
    <scope>NUCLEOTIDE SEQUENCE [LARGE SCALE GENOMIC DNA]</scope>
    <source>
        <strain evidence="7 8">2789STDY5834960</strain>
    </source>
</reference>
<name>A0A173VC12_9FIRM</name>